<evidence type="ECO:0000313" key="7">
    <source>
        <dbReference type="Proteomes" id="UP000613743"/>
    </source>
</evidence>
<dbReference type="Pfam" id="PF00990">
    <property type="entry name" value="GGDEF"/>
    <property type="match status" value="1"/>
</dbReference>
<comment type="caution">
    <text evidence="6">The sequence shown here is derived from an EMBL/GenBank/DDBJ whole genome shotgun (WGS) entry which is preliminary data.</text>
</comment>
<feature type="transmembrane region" description="Helical" evidence="4">
    <location>
        <begin position="12"/>
        <end position="30"/>
    </location>
</feature>
<protein>
    <recommendedName>
        <fullName evidence="2">diguanylate cyclase</fullName>
        <ecNumber evidence="2">2.7.7.65</ecNumber>
    </recommendedName>
</protein>
<sequence>MLSRSYFDSDINYWTLVTSLSMFSVLLGAWGHCIRTKVPIRFAYLISGAVIVGLAVYYFRALEPHVGLYMSLYIYYDVAMFVLSATLILRFRKQPRLAEVGAAFTYYACALGLFIAATIALMQGAEAKPEYLKLYLMVNFITVPTAQVGMAVFILFMMASDLAEKMKNVAETDVLTGCLNRRGFYEKAQKQLYEEIKELNHVCLIYWDIDKFKKVNDLYGHAAGDTVLAQAAKRVSDNIKSSDLMGRVGGEEFVILVSHTNYQNVEEVAERLRKAIAETPIIHKGEAISITASFGVVDIQNGEISIETAIDIADKALYSAKEKGRNKVARAENFA</sequence>
<dbReference type="FunFam" id="3.30.70.270:FF:000001">
    <property type="entry name" value="Diguanylate cyclase domain protein"/>
    <property type="match status" value="1"/>
</dbReference>
<dbReference type="GO" id="GO:0052621">
    <property type="term" value="F:diguanylate cyclase activity"/>
    <property type="evidence" value="ECO:0007669"/>
    <property type="project" value="UniProtKB-EC"/>
</dbReference>
<dbReference type="InterPro" id="IPR043128">
    <property type="entry name" value="Rev_trsase/Diguanyl_cyclase"/>
</dbReference>
<dbReference type="CDD" id="cd01949">
    <property type="entry name" value="GGDEF"/>
    <property type="match status" value="1"/>
</dbReference>
<dbReference type="PANTHER" id="PTHR45138:SF9">
    <property type="entry name" value="DIGUANYLATE CYCLASE DGCM-RELATED"/>
    <property type="match status" value="1"/>
</dbReference>
<keyword evidence="7" id="KW-1185">Reference proteome</keyword>
<dbReference type="Gene3D" id="3.30.70.270">
    <property type="match status" value="1"/>
</dbReference>
<organism evidence="6 7">
    <name type="scientific">Shewanella gelidii</name>
    <dbReference type="NCBI Taxonomy" id="1642821"/>
    <lineage>
        <taxon>Bacteria</taxon>
        <taxon>Pseudomonadati</taxon>
        <taxon>Pseudomonadota</taxon>
        <taxon>Gammaproteobacteria</taxon>
        <taxon>Alteromonadales</taxon>
        <taxon>Shewanellaceae</taxon>
        <taxon>Shewanella</taxon>
    </lineage>
</organism>
<name>A0A917JK91_9GAMM</name>
<dbReference type="InterPro" id="IPR029787">
    <property type="entry name" value="Nucleotide_cyclase"/>
</dbReference>
<comment type="catalytic activity">
    <reaction evidence="3">
        <text>2 GTP = 3',3'-c-di-GMP + 2 diphosphate</text>
        <dbReference type="Rhea" id="RHEA:24898"/>
        <dbReference type="ChEBI" id="CHEBI:33019"/>
        <dbReference type="ChEBI" id="CHEBI:37565"/>
        <dbReference type="ChEBI" id="CHEBI:58805"/>
        <dbReference type="EC" id="2.7.7.65"/>
    </reaction>
</comment>
<proteinExistence type="predicted"/>
<dbReference type="InterPro" id="IPR050469">
    <property type="entry name" value="Diguanylate_Cyclase"/>
</dbReference>
<feature type="transmembrane region" description="Helical" evidence="4">
    <location>
        <begin position="134"/>
        <end position="157"/>
    </location>
</feature>
<dbReference type="PROSITE" id="PS50887">
    <property type="entry name" value="GGDEF"/>
    <property type="match status" value="1"/>
</dbReference>
<comment type="cofactor">
    <cofactor evidence="1">
        <name>Mg(2+)</name>
        <dbReference type="ChEBI" id="CHEBI:18420"/>
    </cofactor>
</comment>
<dbReference type="SMART" id="SM00267">
    <property type="entry name" value="GGDEF"/>
    <property type="match status" value="1"/>
</dbReference>
<reference evidence="6" key="2">
    <citation type="submission" date="2020-09" db="EMBL/GenBank/DDBJ databases">
        <authorList>
            <person name="Sun Q."/>
            <person name="Ohkuma M."/>
        </authorList>
    </citation>
    <scope>NUCLEOTIDE SEQUENCE</scope>
    <source>
        <strain evidence="6">JCM 30804</strain>
    </source>
</reference>
<feature type="transmembrane region" description="Helical" evidence="4">
    <location>
        <begin position="103"/>
        <end position="122"/>
    </location>
</feature>
<feature type="transmembrane region" description="Helical" evidence="4">
    <location>
        <begin position="42"/>
        <end position="60"/>
    </location>
</feature>
<dbReference type="EC" id="2.7.7.65" evidence="2"/>
<accession>A0A917JK91</accession>
<dbReference type="SUPFAM" id="SSF55073">
    <property type="entry name" value="Nucleotide cyclase"/>
    <property type="match status" value="1"/>
</dbReference>
<evidence type="ECO:0000256" key="2">
    <source>
        <dbReference type="ARBA" id="ARBA00012528"/>
    </source>
</evidence>
<feature type="domain" description="GGDEF" evidence="5">
    <location>
        <begin position="200"/>
        <end position="333"/>
    </location>
</feature>
<evidence type="ECO:0000256" key="4">
    <source>
        <dbReference type="SAM" id="Phobius"/>
    </source>
</evidence>
<dbReference type="EMBL" id="BMPZ01000002">
    <property type="protein sequence ID" value="GGI73843.1"/>
    <property type="molecule type" value="Genomic_DNA"/>
</dbReference>
<dbReference type="AlphaFoldDB" id="A0A917JK91"/>
<reference evidence="6" key="1">
    <citation type="journal article" date="2014" name="Int. J. Syst. Evol. Microbiol.">
        <title>Complete genome sequence of Corynebacterium casei LMG S-19264T (=DSM 44701T), isolated from a smear-ripened cheese.</title>
        <authorList>
            <consortium name="US DOE Joint Genome Institute (JGI-PGF)"/>
            <person name="Walter F."/>
            <person name="Albersmeier A."/>
            <person name="Kalinowski J."/>
            <person name="Ruckert C."/>
        </authorList>
    </citation>
    <scope>NUCLEOTIDE SEQUENCE</scope>
    <source>
        <strain evidence="6">JCM 30804</strain>
    </source>
</reference>
<evidence type="ECO:0000256" key="1">
    <source>
        <dbReference type="ARBA" id="ARBA00001946"/>
    </source>
</evidence>
<dbReference type="PANTHER" id="PTHR45138">
    <property type="entry name" value="REGULATORY COMPONENTS OF SENSORY TRANSDUCTION SYSTEM"/>
    <property type="match status" value="1"/>
</dbReference>
<keyword evidence="4" id="KW-1133">Transmembrane helix</keyword>
<evidence type="ECO:0000256" key="3">
    <source>
        <dbReference type="ARBA" id="ARBA00034247"/>
    </source>
</evidence>
<gene>
    <name evidence="6" type="ORF">GCM10009332_09180</name>
</gene>
<keyword evidence="4" id="KW-0812">Transmembrane</keyword>
<dbReference type="InterPro" id="IPR000160">
    <property type="entry name" value="GGDEF_dom"/>
</dbReference>
<evidence type="ECO:0000259" key="5">
    <source>
        <dbReference type="PROSITE" id="PS50887"/>
    </source>
</evidence>
<feature type="transmembrane region" description="Helical" evidence="4">
    <location>
        <begin position="72"/>
        <end position="91"/>
    </location>
</feature>
<dbReference type="Proteomes" id="UP000613743">
    <property type="component" value="Unassembled WGS sequence"/>
</dbReference>
<keyword evidence="4" id="KW-0472">Membrane</keyword>
<dbReference type="NCBIfam" id="TIGR00254">
    <property type="entry name" value="GGDEF"/>
    <property type="match status" value="1"/>
</dbReference>
<evidence type="ECO:0000313" key="6">
    <source>
        <dbReference type="EMBL" id="GGI73843.1"/>
    </source>
</evidence>